<reference evidence="1 2" key="1">
    <citation type="submission" date="2024-01" db="EMBL/GenBank/DDBJ databases">
        <title>Genome assemblies of Stephania.</title>
        <authorList>
            <person name="Yang L."/>
        </authorList>
    </citation>
    <scope>NUCLEOTIDE SEQUENCE [LARGE SCALE GENOMIC DNA]</scope>
    <source>
        <strain evidence="1">JXDWG</strain>
        <tissue evidence="1">Leaf</tissue>
    </source>
</reference>
<name>A0AAP0L5P0_9MAGN</name>
<gene>
    <name evidence="1" type="ORF">Scep_000233</name>
</gene>
<accession>A0AAP0L5P0</accession>
<comment type="caution">
    <text evidence="1">The sequence shown here is derived from an EMBL/GenBank/DDBJ whole genome shotgun (WGS) entry which is preliminary data.</text>
</comment>
<evidence type="ECO:0000313" key="1">
    <source>
        <dbReference type="EMBL" id="KAK9165042.1"/>
    </source>
</evidence>
<sequence>MFLIAISSNWPLEKDDSSTELEIRSGDDDEEHESFVFSTIFVYNRSMSA</sequence>
<proteinExistence type="predicted"/>
<keyword evidence="2" id="KW-1185">Reference proteome</keyword>
<protein>
    <submittedName>
        <fullName evidence="1">Uncharacterized protein</fullName>
    </submittedName>
</protein>
<dbReference type="Proteomes" id="UP001419268">
    <property type="component" value="Unassembled WGS sequence"/>
</dbReference>
<evidence type="ECO:0000313" key="2">
    <source>
        <dbReference type="Proteomes" id="UP001419268"/>
    </source>
</evidence>
<dbReference type="AlphaFoldDB" id="A0AAP0L5P0"/>
<organism evidence="1 2">
    <name type="scientific">Stephania cephalantha</name>
    <dbReference type="NCBI Taxonomy" id="152367"/>
    <lineage>
        <taxon>Eukaryota</taxon>
        <taxon>Viridiplantae</taxon>
        <taxon>Streptophyta</taxon>
        <taxon>Embryophyta</taxon>
        <taxon>Tracheophyta</taxon>
        <taxon>Spermatophyta</taxon>
        <taxon>Magnoliopsida</taxon>
        <taxon>Ranunculales</taxon>
        <taxon>Menispermaceae</taxon>
        <taxon>Menispermoideae</taxon>
        <taxon>Cissampelideae</taxon>
        <taxon>Stephania</taxon>
    </lineage>
</organism>
<dbReference type="EMBL" id="JBBNAG010000001">
    <property type="protein sequence ID" value="KAK9165042.1"/>
    <property type="molecule type" value="Genomic_DNA"/>
</dbReference>